<evidence type="ECO:0000256" key="1">
    <source>
        <dbReference type="SAM" id="MobiDB-lite"/>
    </source>
</evidence>
<feature type="region of interest" description="Disordered" evidence="1">
    <location>
        <begin position="145"/>
        <end position="209"/>
    </location>
</feature>
<keyword evidence="3" id="KW-1185">Reference proteome</keyword>
<dbReference type="OrthoDB" id="3945738at2759"/>
<feature type="compositionally biased region" description="Polar residues" evidence="1">
    <location>
        <begin position="426"/>
        <end position="447"/>
    </location>
</feature>
<evidence type="ECO:0000313" key="2">
    <source>
        <dbReference type="EMBL" id="KAF2861073.1"/>
    </source>
</evidence>
<feature type="compositionally biased region" description="Basic residues" evidence="1">
    <location>
        <begin position="103"/>
        <end position="112"/>
    </location>
</feature>
<evidence type="ECO:0000313" key="3">
    <source>
        <dbReference type="Proteomes" id="UP000799421"/>
    </source>
</evidence>
<feature type="region of interest" description="Disordered" evidence="1">
    <location>
        <begin position="422"/>
        <end position="480"/>
    </location>
</feature>
<accession>A0A6A7C0Z5</accession>
<name>A0A6A7C0Z5_9PEZI</name>
<dbReference type="Proteomes" id="UP000799421">
    <property type="component" value="Unassembled WGS sequence"/>
</dbReference>
<proteinExistence type="predicted"/>
<feature type="compositionally biased region" description="Polar residues" evidence="1">
    <location>
        <begin position="196"/>
        <end position="209"/>
    </location>
</feature>
<feature type="compositionally biased region" description="Polar residues" evidence="1">
    <location>
        <begin position="162"/>
        <end position="177"/>
    </location>
</feature>
<organism evidence="2 3">
    <name type="scientific">Piedraia hortae CBS 480.64</name>
    <dbReference type="NCBI Taxonomy" id="1314780"/>
    <lineage>
        <taxon>Eukaryota</taxon>
        <taxon>Fungi</taxon>
        <taxon>Dikarya</taxon>
        <taxon>Ascomycota</taxon>
        <taxon>Pezizomycotina</taxon>
        <taxon>Dothideomycetes</taxon>
        <taxon>Dothideomycetidae</taxon>
        <taxon>Capnodiales</taxon>
        <taxon>Piedraiaceae</taxon>
        <taxon>Piedraia</taxon>
    </lineage>
</organism>
<dbReference type="EMBL" id="MU005975">
    <property type="protein sequence ID" value="KAF2861073.1"/>
    <property type="molecule type" value="Genomic_DNA"/>
</dbReference>
<protein>
    <submittedName>
        <fullName evidence="2">Uncharacterized protein</fullName>
    </submittedName>
</protein>
<feature type="region of interest" description="Disordered" evidence="1">
    <location>
        <begin position="71"/>
        <end position="112"/>
    </location>
</feature>
<feature type="compositionally biased region" description="Basic and acidic residues" evidence="1">
    <location>
        <begin position="86"/>
        <end position="102"/>
    </location>
</feature>
<gene>
    <name evidence="2" type="ORF">K470DRAFT_276419</name>
</gene>
<sequence>MPCDRPGHYHEWPLIADMVLTVQRCERFCGYCAGEGGAKEWDEAARLRRHVEDVHIRRDGRGTHPHLIFNPHWKEGGNPNKPPKGFRIDGEPRKQPIRGKDSYRKKKTRTKAQRIEAAYPNICETEGYALGSAEDRDIRVITPAEHEGQSQGHAHTNLGVPATNNQAPNAPSRNGPSTGAPAAPGTQYAHHRAPNGSVNLNNTPRQSAPAYVSNNGAMHHAVSGRNQAFDSSSGNMALVDYIYRGATQSVDLNTARNMAYQQNLTNTIVSLPRVSMGYAFPHHAGPYAHVTLGTCNMIETTMNNVPKTSTYITSGAQMRNGPMPFHSNMHCTNVAGQQVGIMAPPTGNGLSGLPSSQGYYNYAGIMTPFSDGCIQSRPNIFHNGPQGHYTPRVQGSGLSLFSGNHNMGSALTIQQGLTNFGGQGKGIQNSSAYHDNDLAQNTAPNGNSHHDPDDDDFESVHDQPTGNTEFDSADNELGFGGYEDINEMQVLPVNQNSDPAHVLDINPSTEINNAVATRPYPSATAVNNTNISPANTGTIAPQPTFIATGANKNSNDPNLNPINIMHQVLAVSNSQDDGNNQQFSTGTDNVYIFPTAAIADAISRLSDEDCKKFAEAYGVSLDESPGDPSVTGKAT</sequence>
<dbReference type="AlphaFoldDB" id="A0A6A7C0Z5"/>
<reference evidence="2" key="1">
    <citation type="journal article" date="2020" name="Stud. Mycol.">
        <title>101 Dothideomycetes genomes: a test case for predicting lifestyles and emergence of pathogens.</title>
        <authorList>
            <person name="Haridas S."/>
            <person name="Albert R."/>
            <person name="Binder M."/>
            <person name="Bloem J."/>
            <person name="Labutti K."/>
            <person name="Salamov A."/>
            <person name="Andreopoulos B."/>
            <person name="Baker S."/>
            <person name="Barry K."/>
            <person name="Bills G."/>
            <person name="Bluhm B."/>
            <person name="Cannon C."/>
            <person name="Castanera R."/>
            <person name="Culley D."/>
            <person name="Daum C."/>
            <person name="Ezra D."/>
            <person name="Gonzalez J."/>
            <person name="Henrissat B."/>
            <person name="Kuo A."/>
            <person name="Liang C."/>
            <person name="Lipzen A."/>
            <person name="Lutzoni F."/>
            <person name="Magnuson J."/>
            <person name="Mondo S."/>
            <person name="Nolan M."/>
            <person name="Ohm R."/>
            <person name="Pangilinan J."/>
            <person name="Park H.-J."/>
            <person name="Ramirez L."/>
            <person name="Alfaro M."/>
            <person name="Sun H."/>
            <person name="Tritt A."/>
            <person name="Yoshinaga Y."/>
            <person name="Zwiers L.-H."/>
            <person name="Turgeon B."/>
            <person name="Goodwin S."/>
            <person name="Spatafora J."/>
            <person name="Crous P."/>
            <person name="Grigoriev I."/>
        </authorList>
    </citation>
    <scope>NUCLEOTIDE SEQUENCE</scope>
    <source>
        <strain evidence="2">CBS 480.64</strain>
    </source>
</reference>